<sequence>MATPTPVKYQFKATRYFKTTTHYELVNIPNALHVTEKINISESRDFAKSKPDYWVKERKNNKWVKPSLTGLFKTHKEHFFWGCRGRYQDLILFVFKNNREDLTLYYFKDFFTRHLKPIIDELE</sequence>
<dbReference type="AlphaFoldDB" id="A0A2U2JE07"/>
<dbReference type="Proteomes" id="UP000245670">
    <property type="component" value="Unassembled WGS sequence"/>
</dbReference>
<dbReference type="RefSeq" id="WP_109403477.1">
    <property type="nucleotide sequence ID" value="NZ_QFFG01000001.1"/>
</dbReference>
<accession>A0A2U2JE07</accession>
<organism evidence="1 2">
    <name type="scientific">Polaribacter aquimarinus</name>
    <dbReference type="NCBI Taxonomy" id="2100726"/>
    <lineage>
        <taxon>Bacteria</taxon>
        <taxon>Pseudomonadati</taxon>
        <taxon>Bacteroidota</taxon>
        <taxon>Flavobacteriia</taxon>
        <taxon>Flavobacteriales</taxon>
        <taxon>Flavobacteriaceae</taxon>
    </lineage>
</organism>
<comment type="caution">
    <text evidence="1">The sequence shown here is derived from an EMBL/GenBank/DDBJ whole genome shotgun (WGS) entry which is preliminary data.</text>
</comment>
<evidence type="ECO:0000313" key="1">
    <source>
        <dbReference type="EMBL" id="PWG06569.1"/>
    </source>
</evidence>
<name>A0A2U2JE07_9FLAO</name>
<dbReference type="EMBL" id="QFFG01000001">
    <property type="protein sequence ID" value="PWG06569.1"/>
    <property type="molecule type" value="Genomic_DNA"/>
</dbReference>
<dbReference type="OrthoDB" id="1149494at2"/>
<protein>
    <submittedName>
        <fullName evidence="1">Uncharacterized protein</fullName>
    </submittedName>
</protein>
<evidence type="ECO:0000313" key="2">
    <source>
        <dbReference type="Proteomes" id="UP000245670"/>
    </source>
</evidence>
<reference evidence="1 2" key="1">
    <citation type="submission" date="2018-05" db="EMBL/GenBank/DDBJ databases">
        <title>Polaribacter aquimarinus sp. nov., isolated from sediment in a sediment of sea.</title>
        <authorList>
            <person name="Lu D."/>
        </authorList>
    </citation>
    <scope>NUCLEOTIDE SEQUENCE [LARGE SCALE GENOMIC DNA]</scope>
    <source>
        <strain evidence="1 2">ZY113</strain>
    </source>
</reference>
<keyword evidence="2" id="KW-1185">Reference proteome</keyword>
<proteinExistence type="predicted"/>
<gene>
    <name evidence="1" type="ORF">DIS07_01670</name>
</gene>